<feature type="binding site" evidence="9">
    <location>
        <position position="41"/>
    </location>
    <ligand>
        <name>dimethylallyl diphosphate</name>
        <dbReference type="ChEBI" id="CHEBI:57623"/>
    </ligand>
</feature>
<feature type="binding site" evidence="9">
    <location>
        <position position="217"/>
    </location>
    <ligand>
        <name>dimethylallyl diphosphate</name>
        <dbReference type="ChEBI" id="CHEBI:57623"/>
    </ligand>
</feature>
<comment type="similarity">
    <text evidence="9">Belongs to the IspH family.</text>
</comment>
<comment type="catalytic activity">
    <reaction evidence="9">
        <text>dimethylallyl diphosphate + 2 oxidized [2Fe-2S]-[ferredoxin] + H2O = (2E)-4-hydroxy-3-methylbut-2-enyl diphosphate + 2 reduced [2Fe-2S]-[ferredoxin] + 2 H(+)</text>
        <dbReference type="Rhea" id="RHEA:24825"/>
        <dbReference type="Rhea" id="RHEA-COMP:10000"/>
        <dbReference type="Rhea" id="RHEA-COMP:10001"/>
        <dbReference type="ChEBI" id="CHEBI:15377"/>
        <dbReference type="ChEBI" id="CHEBI:15378"/>
        <dbReference type="ChEBI" id="CHEBI:33737"/>
        <dbReference type="ChEBI" id="CHEBI:33738"/>
        <dbReference type="ChEBI" id="CHEBI:57623"/>
        <dbReference type="ChEBI" id="CHEBI:128753"/>
        <dbReference type="EC" id="1.17.7.4"/>
    </reaction>
</comment>
<feature type="transmembrane region" description="Helical" evidence="10">
    <location>
        <begin position="295"/>
        <end position="318"/>
    </location>
</feature>
<keyword evidence="2 9" id="KW-0004">4Fe-4S</keyword>
<dbReference type="KEGG" id="dli:dnl_64000"/>
<evidence type="ECO:0000256" key="5">
    <source>
        <dbReference type="ARBA" id="ARBA00022989"/>
    </source>
</evidence>
<evidence type="ECO:0000256" key="4">
    <source>
        <dbReference type="ARBA" id="ARBA00022723"/>
    </source>
</evidence>
<keyword evidence="9" id="KW-0414">Isoprene biosynthesis</keyword>
<dbReference type="GO" id="GO:0016020">
    <property type="term" value="C:membrane"/>
    <property type="evidence" value="ECO:0007669"/>
    <property type="project" value="UniProtKB-SubCell"/>
</dbReference>
<dbReference type="Pfam" id="PF02401">
    <property type="entry name" value="LYTB"/>
    <property type="match status" value="1"/>
</dbReference>
<feature type="binding site" evidence="9">
    <location>
        <position position="217"/>
    </location>
    <ligand>
        <name>(2E)-4-hydroxy-3-methylbut-2-enyl diphosphate</name>
        <dbReference type="ChEBI" id="CHEBI:128753"/>
    </ligand>
</feature>
<feature type="binding site" evidence="9">
    <location>
        <position position="123"/>
    </location>
    <ligand>
        <name>dimethylallyl diphosphate</name>
        <dbReference type="ChEBI" id="CHEBI:57623"/>
    </ligand>
</feature>
<keyword evidence="5 10" id="KW-1133">Transmembrane helix</keyword>
<keyword evidence="4 9" id="KW-0479">Metal-binding</keyword>
<organism evidence="11 12">
    <name type="scientific">Desulfonema limicola</name>
    <dbReference type="NCBI Taxonomy" id="45656"/>
    <lineage>
        <taxon>Bacteria</taxon>
        <taxon>Pseudomonadati</taxon>
        <taxon>Thermodesulfobacteriota</taxon>
        <taxon>Desulfobacteria</taxon>
        <taxon>Desulfobacterales</taxon>
        <taxon>Desulfococcaceae</taxon>
        <taxon>Desulfonema</taxon>
    </lineage>
</organism>
<comment type="catalytic activity">
    <reaction evidence="9">
        <text>isopentenyl diphosphate + 2 oxidized [2Fe-2S]-[ferredoxin] + H2O = (2E)-4-hydroxy-3-methylbut-2-enyl diphosphate + 2 reduced [2Fe-2S]-[ferredoxin] + 2 H(+)</text>
        <dbReference type="Rhea" id="RHEA:24488"/>
        <dbReference type="Rhea" id="RHEA-COMP:10000"/>
        <dbReference type="Rhea" id="RHEA-COMP:10001"/>
        <dbReference type="ChEBI" id="CHEBI:15377"/>
        <dbReference type="ChEBI" id="CHEBI:15378"/>
        <dbReference type="ChEBI" id="CHEBI:33737"/>
        <dbReference type="ChEBI" id="CHEBI:33738"/>
        <dbReference type="ChEBI" id="CHEBI:128753"/>
        <dbReference type="ChEBI" id="CHEBI:128769"/>
        <dbReference type="EC" id="1.17.7.4"/>
    </reaction>
</comment>
<comment type="function">
    <text evidence="9">Catalyzes the conversion of 1-hydroxy-2-methyl-2-(E)-butenyl 4-diphosphate (HMBPP) into a mixture of isopentenyl diphosphate (IPP) and dimethylallyl diphosphate (DMAPP). Acts in the terminal step of the DOXP/MEP pathway for isoprenoid precursor biosynthesis.</text>
</comment>
<dbReference type="InterPro" id="IPR000537">
    <property type="entry name" value="UbiA_prenyltransferase"/>
</dbReference>
<evidence type="ECO:0000256" key="10">
    <source>
        <dbReference type="SAM" id="Phobius"/>
    </source>
</evidence>
<feature type="binding site" evidence="9">
    <location>
        <position position="73"/>
    </location>
    <ligand>
        <name>dimethylallyl diphosphate</name>
        <dbReference type="ChEBI" id="CHEBI:57623"/>
    </ligand>
</feature>
<keyword evidence="8 10" id="KW-0472">Membrane</keyword>
<dbReference type="EMBL" id="CP061799">
    <property type="protein sequence ID" value="QTA83973.1"/>
    <property type="molecule type" value="Genomic_DNA"/>
</dbReference>
<feature type="binding site" evidence="9">
    <location>
        <position position="123"/>
    </location>
    <ligand>
        <name>(2E)-4-hydroxy-3-methylbut-2-enyl diphosphate</name>
        <dbReference type="ChEBI" id="CHEBI:128753"/>
    </ligand>
</feature>
<feature type="transmembrane region" description="Helical" evidence="10">
    <location>
        <begin position="521"/>
        <end position="542"/>
    </location>
</feature>
<reference evidence="11" key="1">
    <citation type="journal article" date="2021" name="Microb. Physiol.">
        <title>Proteogenomic Insights into the Physiology of Marine, Sulfate-Reducing, Filamentous Desulfonema limicola and Desulfonema magnum.</title>
        <authorList>
            <person name="Schnaars V."/>
            <person name="Wohlbrand L."/>
            <person name="Scheve S."/>
            <person name="Hinrichs C."/>
            <person name="Reinhardt R."/>
            <person name="Rabus R."/>
        </authorList>
    </citation>
    <scope>NUCLEOTIDE SEQUENCE</scope>
    <source>
        <strain evidence="11">5ac10</strain>
    </source>
</reference>
<dbReference type="PANTHER" id="PTHR30426:SF0">
    <property type="entry name" value="4-HYDROXY-3-METHYLBUT-2-ENYL DIPHOSPHATE REDUCTASE"/>
    <property type="match status" value="1"/>
</dbReference>
<dbReference type="GO" id="GO:0016765">
    <property type="term" value="F:transferase activity, transferring alkyl or aryl (other than methyl) groups"/>
    <property type="evidence" value="ECO:0007669"/>
    <property type="project" value="InterPro"/>
</dbReference>
<feature type="transmembrane region" description="Helical" evidence="10">
    <location>
        <begin position="554"/>
        <end position="574"/>
    </location>
</feature>
<evidence type="ECO:0000256" key="3">
    <source>
        <dbReference type="ARBA" id="ARBA00022692"/>
    </source>
</evidence>
<gene>
    <name evidence="9" type="primary">ispH</name>
    <name evidence="11" type="ORF">dnl_64000</name>
</gene>
<dbReference type="Gene3D" id="3.40.1010.20">
    <property type="entry name" value="4-hydroxy-3-methylbut-2-enyl diphosphate reductase, catalytic domain"/>
    <property type="match status" value="2"/>
</dbReference>
<dbReference type="RefSeq" id="WP_207689747.1">
    <property type="nucleotide sequence ID" value="NZ_CP061799.1"/>
</dbReference>
<dbReference type="GO" id="GO:0046872">
    <property type="term" value="F:metal ion binding"/>
    <property type="evidence" value="ECO:0007669"/>
    <property type="project" value="UniProtKB-KW"/>
</dbReference>
<feature type="binding site" evidence="9">
    <location>
        <position position="261"/>
    </location>
    <ligand>
        <name>(2E)-4-hydroxy-3-methylbut-2-enyl diphosphate</name>
        <dbReference type="ChEBI" id="CHEBI:128753"/>
    </ligand>
</feature>
<feature type="binding site" evidence="9">
    <location>
        <position position="123"/>
    </location>
    <ligand>
        <name>isopentenyl diphosphate</name>
        <dbReference type="ChEBI" id="CHEBI:128769"/>
    </ligand>
</feature>
<feature type="binding site" evidence="9">
    <location>
        <position position="261"/>
    </location>
    <ligand>
        <name>dimethylallyl diphosphate</name>
        <dbReference type="ChEBI" id="CHEBI:57623"/>
    </ligand>
</feature>
<evidence type="ECO:0000313" key="11">
    <source>
        <dbReference type="EMBL" id="QTA83973.1"/>
    </source>
</evidence>
<evidence type="ECO:0000313" key="12">
    <source>
        <dbReference type="Proteomes" id="UP000663720"/>
    </source>
</evidence>
<dbReference type="CDD" id="cd13967">
    <property type="entry name" value="PT_UbiA_5"/>
    <property type="match status" value="1"/>
</dbReference>
<feature type="binding site" evidence="9">
    <location>
        <position position="161"/>
    </location>
    <ligand>
        <name>(2E)-4-hydroxy-3-methylbut-2-enyl diphosphate</name>
        <dbReference type="ChEBI" id="CHEBI:128753"/>
    </ligand>
</feature>
<sequence>MKISIAKTAGFCMGVQRAVELALDASNAHKPPIFTFGPLIHNPQVLSLLQEKGISVLNNIPEKGTGTVLIRAHGVPPDTKLNFEKAGFKVIDATCPRVIKVQTIIRKHAQEGYASIIIGDKDHPEVTGLLGYAGEHGIVVDRIHDLEALPFFEKAIIVAQTTQNTLFYDAVKKWAAHEHKHYKVFDTICDSTERRQAEAKRLAESVDAVVVVGGYNSGNTKRLAEVVQEAGKPAFHIETEAELDIKSLAEVNHIGITAGASTPNWIIKKIYRAIEALPFNKEPEWKKRLFAIQRFLLLTNIYAALGAGCLCYACSALQEIQNPFPYIVISFLYILSMHTLNNLTGIKEARYNDPDRAVFYENNKIILTLMALVSGAMGLSVAAGMGMFPFILLLIMSIMGLSYNLKLIPDFIKDFKYRRIRDIPGSKTILISLAWGVAAALLPVLTESGTIKMGSMPVFIWAAAMVFIRTGFFDVLDMQGDRIVGKETIPILFGKDRTMIILNGLAVICFIVLFISSKLGVFPKLGFILLICPACLFIIITAHKQGYMLPGIRLEFLTESQFVVAGAVTLLGFVI</sequence>
<evidence type="ECO:0000256" key="6">
    <source>
        <dbReference type="ARBA" id="ARBA00023004"/>
    </source>
</evidence>
<feature type="binding site" evidence="9">
    <location>
        <position position="41"/>
    </location>
    <ligand>
        <name>(2E)-4-hydroxy-3-methylbut-2-enyl diphosphate</name>
        <dbReference type="ChEBI" id="CHEBI:128753"/>
    </ligand>
</feature>
<comment type="subcellular location">
    <subcellularLocation>
        <location evidence="1">Membrane</location>
        <topology evidence="1">Multi-pass membrane protein</topology>
    </subcellularLocation>
</comment>
<keyword evidence="3 10" id="KW-0812">Transmembrane</keyword>
<comment type="caution">
    <text evidence="9">Lacks conserved residue(s) required for the propagation of feature annotation.</text>
</comment>
<dbReference type="GO" id="GO:0019288">
    <property type="term" value="P:isopentenyl diphosphate biosynthetic process, methylerythritol 4-phosphate pathway"/>
    <property type="evidence" value="ECO:0007669"/>
    <property type="project" value="UniProtKB-UniRule"/>
</dbReference>
<evidence type="ECO:0000256" key="8">
    <source>
        <dbReference type="ARBA" id="ARBA00023136"/>
    </source>
</evidence>
<feature type="transmembrane region" description="Helical" evidence="10">
    <location>
        <begin position="429"/>
        <end position="446"/>
    </location>
</feature>
<keyword evidence="7 9" id="KW-0411">Iron-sulfur</keyword>
<dbReference type="AlphaFoldDB" id="A0A975BER4"/>
<dbReference type="GO" id="GO:0051745">
    <property type="term" value="F:4-hydroxy-3-methylbut-2-enyl diphosphate reductase activity"/>
    <property type="evidence" value="ECO:0007669"/>
    <property type="project" value="UniProtKB-UniRule"/>
</dbReference>
<dbReference type="GO" id="GO:0016114">
    <property type="term" value="P:terpenoid biosynthetic process"/>
    <property type="evidence" value="ECO:0007669"/>
    <property type="project" value="UniProtKB-UniRule"/>
</dbReference>
<feature type="transmembrane region" description="Helical" evidence="10">
    <location>
        <begin position="390"/>
        <end position="408"/>
    </location>
</feature>
<feature type="binding site" evidence="9">
    <location>
        <position position="73"/>
    </location>
    <ligand>
        <name>(2E)-4-hydroxy-3-methylbut-2-enyl diphosphate</name>
        <dbReference type="ChEBI" id="CHEBI:128753"/>
    </ligand>
</feature>
<dbReference type="NCBIfam" id="TIGR00216">
    <property type="entry name" value="ispH_lytB"/>
    <property type="match status" value="1"/>
</dbReference>
<dbReference type="GO" id="GO:0050992">
    <property type="term" value="P:dimethylallyl diphosphate biosynthetic process"/>
    <property type="evidence" value="ECO:0007669"/>
    <property type="project" value="UniProtKB-UniRule"/>
</dbReference>
<feature type="transmembrane region" description="Helical" evidence="10">
    <location>
        <begin position="324"/>
        <end position="344"/>
    </location>
</feature>
<feature type="binding site" evidence="9">
    <location>
        <position position="189"/>
    </location>
    <ligand>
        <name>[4Fe-4S] cluster</name>
        <dbReference type="ChEBI" id="CHEBI:49883"/>
    </ligand>
</feature>
<dbReference type="CDD" id="cd13944">
    <property type="entry name" value="lytB_ispH"/>
    <property type="match status" value="1"/>
</dbReference>
<keyword evidence="9" id="KW-0560">Oxidoreductase</keyword>
<dbReference type="EC" id="1.17.7.4" evidence="9"/>
<feature type="active site" description="Proton donor" evidence="9">
    <location>
        <position position="125"/>
    </location>
</feature>
<feature type="binding site" evidence="9">
    <location>
        <position position="261"/>
    </location>
    <ligand>
        <name>isopentenyl diphosphate</name>
        <dbReference type="ChEBI" id="CHEBI:128769"/>
    </ligand>
</feature>
<feature type="binding site" evidence="9">
    <location>
        <position position="217"/>
    </location>
    <ligand>
        <name>isopentenyl diphosphate</name>
        <dbReference type="ChEBI" id="CHEBI:128769"/>
    </ligand>
</feature>
<dbReference type="Pfam" id="PF01040">
    <property type="entry name" value="UbiA"/>
    <property type="match status" value="1"/>
</dbReference>
<dbReference type="HAMAP" id="MF_00191">
    <property type="entry name" value="IspH"/>
    <property type="match status" value="1"/>
</dbReference>
<proteinExistence type="inferred from homology"/>
<feature type="binding site" evidence="9">
    <location>
        <position position="73"/>
    </location>
    <ligand>
        <name>isopentenyl diphosphate</name>
        <dbReference type="ChEBI" id="CHEBI:128769"/>
    </ligand>
</feature>
<dbReference type="PANTHER" id="PTHR30426">
    <property type="entry name" value="4-HYDROXY-3-METHYLBUT-2-ENYL DIPHOSPHATE REDUCTASE"/>
    <property type="match status" value="1"/>
</dbReference>
<dbReference type="GO" id="GO:0051539">
    <property type="term" value="F:4 iron, 4 sulfur cluster binding"/>
    <property type="evidence" value="ECO:0007669"/>
    <property type="project" value="UniProtKB-UniRule"/>
</dbReference>
<feature type="binding site" evidence="9">
    <location>
        <position position="95"/>
    </location>
    <ligand>
        <name>[4Fe-4S] cluster</name>
        <dbReference type="ChEBI" id="CHEBI:49883"/>
    </ligand>
</feature>
<evidence type="ECO:0000256" key="7">
    <source>
        <dbReference type="ARBA" id="ARBA00023014"/>
    </source>
</evidence>
<name>A0A975BER4_9BACT</name>
<dbReference type="Gene3D" id="3.40.50.11270">
    <property type="match status" value="1"/>
</dbReference>
<comment type="pathway">
    <text evidence="9">Isoprenoid biosynthesis; isopentenyl diphosphate biosynthesis via DXP pathway; isopentenyl diphosphate from 1-deoxy-D-xylulose 5-phosphate: step 6/6.</text>
</comment>
<protein>
    <recommendedName>
        <fullName evidence="9">4-hydroxy-3-methylbut-2-enyl diphosphate reductase</fullName>
        <shortName evidence="9">HMBPP reductase</shortName>
        <ecNumber evidence="9">1.17.7.4</ecNumber>
    </recommendedName>
</protein>
<accession>A0A975BER4</accession>
<keyword evidence="12" id="KW-1185">Reference proteome</keyword>
<dbReference type="Proteomes" id="UP000663720">
    <property type="component" value="Chromosome"/>
</dbReference>
<feature type="binding site" evidence="9">
    <location>
        <position position="219"/>
    </location>
    <ligand>
        <name>isopentenyl diphosphate</name>
        <dbReference type="ChEBI" id="CHEBI:128769"/>
    </ligand>
</feature>
<feature type="transmembrane region" description="Helical" evidence="10">
    <location>
        <begin position="365"/>
        <end position="384"/>
    </location>
</feature>
<evidence type="ECO:0000256" key="2">
    <source>
        <dbReference type="ARBA" id="ARBA00022485"/>
    </source>
</evidence>
<feature type="transmembrane region" description="Helical" evidence="10">
    <location>
        <begin position="497"/>
        <end position="515"/>
    </location>
</feature>
<feature type="binding site" evidence="9">
    <location>
        <position position="219"/>
    </location>
    <ligand>
        <name>dimethylallyl diphosphate</name>
        <dbReference type="ChEBI" id="CHEBI:57623"/>
    </ligand>
</feature>
<dbReference type="InterPro" id="IPR003451">
    <property type="entry name" value="LytB/IspH"/>
</dbReference>
<feature type="binding site" evidence="9">
    <location>
        <position position="41"/>
    </location>
    <ligand>
        <name>isopentenyl diphosphate</name>
        <dbReference type="ChEBI" id="CHEBI:128769"/>
    </ligand>
</feature>
<evidence type="ECO:0000256" key="1">
    <source>
        <dbReference type="ARBA" id="ARBA00004141"/>
    </source>
</evidence>
<feature type="binding site" evidence="9">
    <location>
        <position position="219"/>
    </location>
    <ligand>
        <name>(2E)-4-hydroxy-3-methylbut-2-enyl diphosphate</name>
        <dbReference type="ChEBI" id="CHEBI:128753"/>
    </ligand>
</feature>
<evidence type="ECO:0000256" key="9">
    <source>
        <dbReference type="HAMAP-Rule" id="MF_00191"/>
    </source>
</evidence>
<comment type="pathway">
    <text evidence="9">Isoprenoid biosynthesis; dimethylallyl diphosphate biosynthesis; dimethylallyl diphosphate from (2E)-4-hydroxy-3-methylbutenyl diphosphate: step 1/1.</text>
</comment>
<feature type="binding site" evidence="9">
    <location>
        <position position="12"/>
    </location>
    <ligand>
        <name>[4Fe-4S] cluster</name>
        <dbReference type="ChEBI" id="CHEBI:49883"/>
    </ligand>
</feature>
<keyword evidence="6 9" id="KW-0408">Iron</keyword>
<comment type="cofactor">
    <cofactor evidence="9">
        <name>[4Fe-4S] cluster</name>
        <dbReference type="ChEBI" id="CHEBI:49883"/>
    </cofactor>
    <text evidence="9">Binds 1 [4Fe-4S] cluster per subunit.</text>
</comment>